<accession>A0A6V7UTX7</accession>
<dbReference type="Gene3D" id="3.30.710.10">
    <property type="entry name" value="Potassium Channel Kv1.1, Chain A"/>
    <property type="match status" value="1"/>
</dbReference>
<evidence type="ECO:0000259" key="3">
    <source>
        <dbReference type="Pfam" id="PF04042"/>
    </source>
</evidence>
<dbReference type="Pfam" id="PF18018">
    <property type="entry name" value="DNA_pol_D_N"/>
    <property type="match status" value="1"/>
</dbReference>
<feature type="domain" description="DNA polymerase alpha/delta/epsilon subunit B" evidence="3">
    <location>
        <begin position="184"/>
        <end position="404"/>
    </location>
</feature>
<dbReference type="GO" id="GO:0043625">
    <property type="term" value="C:delta DNA polymerase complex"/>
    <property type="evidence" value="ECO:0007669"/>
    <property type="project" value="TreeGrafter"/>
</dbReference>
<dbReference type="PANTHER" id="PTHR10416">
    <property type="entry name" value="DNA POLYMERASE DELTA SUBUNIT 2"/>
    <property type="match status" value="1"/>
</dbReference>
<evidence type="ECO:0000256" key="1">
    <source>
        <dbReference type="ARBA" id="ARBA00006035"/>
    </source>
</evidence>
<gene>
    <name evidence="5" type="ORF">MENT_LOCUS17181</name>
</gene>
<dbReference type="GO" id="GO:0003677">
    <property type="term" value="F:DNA binding"/>
    <property type="evidence" value="ECO:0007669"/>
    <property type="project" value="InterPro"/>
</dbReference>
<dbReference type="Proteomes" id="UP000580250">
    <property type="component" value="Unassembled WGS sequence"/>
</dbReference>
<sequence length="529" mass="60479">MNEGKFNLIYKNESNRYRLGKEDCNKFHSRQFFYIYRARVEQLRERIIKNARKILRNENLTSTTIDYQKENNDVFLVGIVFKKMKFRQSVLYEFADDSNLKLKYTKKDGDNLVDESDLLELENNQQLIKLVGNINKHSLVTGDVIGVYGNQARMDDTFKVEMMILPDLPPQIPWPIIEKDCYIAFISGISLAGGSEKSAKTIQALNTFQKWVNNELTLPSHEKTDDIVNNLIRLVIAGDFAQLNLIEIQRQKVAAIGLEYESNLDCFTGLDAFICSLLEKLSIDVMPGANDPTQCLIPQQPIPRYVFTGADEKKYSNFQTVTNPYRFSLGGLQFVGTSGQNLNDLARLTSPSSELEKMERTLNMSNLFPTVPDTLSGFPFSTRDPLILEQLPHVYFCGNQQKFGQKLIEYDDGKRCLIFTIPRFCETFEVALLNLRTLKTKCKTSDGGVVNVRVSHIIKSSVLSRMAKCLKAVMRGEELTVNVKTNIFSKVVEWMGELYKPDSRIKTNESTQNGKPYTFTKFETDFFKV</sequence>
<dbReference type="Pfam" id="PF04042">
    <property type="entry name" value="DNA_pol_E_B"/>
    <property type="match status" value="1"/>
</dbReference>
<evidence type="ECO:0000256" key="2">
    <source>
        <dbReference type="ARBA" id="ARBA00022705"/>
    </source>
</evidence>
<proteinExistence type="inferred from homology"/>
<dbReference type="InterPro" id="IPR040663">
    <property type="entry name" value="DNA_pol_D_N"/>
</dbReference>
<evidence type="ECO:0000259" key="4">
    <source>
        <dbReference type="Pfam" id="PF18018"/>
    </source>
</evidence>
<comment type="similarity">
    <text evidence="1">Belongs to the DNA polymerase delta/II small subunit family.</text>
</comment>
<feature type="domain" description="DNA polymerase delta subunit OB-fold" evidence="4">
    <location>
        <begin position="31"/>
        <end position="161"/>
    </location>
</feature>
<dbReference type="GO" id="GO:0006271">
    <property type="term" value="P:DNA strand elongation involved in DNA replication"/>
    <property type="evidence" value="ECO:0007669"/>
    <property type="project" value="TreeGrafter"/>
</dbReference>
<comment type="caution">
    <text evidence="5">The sequence shown here is derived from an EMBL/GenBank/DDBJ whole genome shotgun (WGS) entry which is preliminary data.</text>
</comment>
<protein>
    <submittedName>
        <fullName evidence="5">Uncharacterized protein</fullName>
    </submittedName>
</protein>
<reference evidence="5 6" key="1">
    <citation type="submission" date="2020-08" db="EMBL/GenBank/DDBJ databases">
        <authorList>
            <person name="Koutsovoulos G."/>
            <person name="Danchin GJ E."/>
        </authorList>
    </citation>
    <scope>NUCLEOTIDE SEQUENCE [LARGE SCALE GENOMIC DNA]</scope>
</reference>
<dbReference type="PANTHER" id="PTHR10416:SF0">
    <property type="entry name" value="DNA POLYMERASE DELTA SUBUNIT 2"/>
    <property type="match status" value="1"/>
</dbReference>
<dbReference type="InterPro" id="IPR011333">
    <property type="entry name" value="SKP1/BTB/POZ_sf"/>
</dbReference>
<dbReference type="Gene3D" id="3.60.21.50">
    <property type="match status" value="1"/>
</dbReference>
<dbReference type="OrthoDB" id="3763at2759"/>
<name>A0A6V7UTX7_MELEN</name>
<keyword evidence="2" id="KW-0235">DNA replication</keyword>
<dbReference type="EMBL" id="CAJEWN010000110">
    <property type="protein sequence ID" value="CAD2165450.1"/>
    <property type="molecule type" value="Genomic_DNA"/>
</dbReference>
<evidence type="ECO:0000313" key="6">
    <source>
        <dbReference type="Proteomes" id="UP000580250"/>
    </source>
</evidence>
<dbReference type="InterPro" id="IPR007185">
    <property type="entry name" value="DNA_pol_a/d/e_bsu"/>
</dbReference>
<organism evidence="5 6">
    <name type="scientific">Meloidogyne enterolobii</name>
    <name type="common">Root-knot nematode worm</name>
    <name type="synonym">Meloidogyne mayaguensis</name>
    <dbReference type="NCBI Taxonomy" id="390850"/>
    <lineage>
        <taxon>Eukaryota</taxon>
        <taxon>Metazoa</taxon>
        <taxon>Ecdysozoa</taxon>
        <taxon>Nematoda</taxon>
        <taxon>Chromadorea</taxon>
        <taxon>Rhabditida</taxon>
        <taxon>Tylenchina</taxon>
        <taxon>Tylenchomorpha</taxon>
        <taxon>Tylenchoidea</taxon>
        <taxon>Meloidogynidae</taxon>
        <taxon>Meloidogyninae</taxon>
        <taxon>Meloidogyne</taxon>
    </lineage>
</organism>
<evidence type="ECO:0000313" key="5">
    <source>
        <dbReference type="EMBL" id="CAD2165450.1"/>
    </source>
</evidence>
<dbReference type="InterPro" id="IPR024826">
    <property type="entry name" value="DNA_pol_delta/II_ssu"/>
</dbReference>
<dbReference type="AlphaFoldDB" id="A0A6V7UTX7"/>
<dbReference type="Gene3D" id="2.40.50.430">
    <property type="match status" value="1"/>
</dbReference>